<dbReference type="EMBL" id="CM046130">
    <property type="protein sequence ID" value="KAI8431395.1"/>
    <property type="molecule type" value="Genomic_DNA"/>
</dbReference>
<accession>A0ACC0K578</accession>
<sequence length="311" mass="35714">MSNGYFDIILRTFLNVNMTESAKKRKTTGENNQTVANRGLISANWQKFLSSNLIMDKKEAPAPENVKVQYTGTFRRARKKKNKNHDAVQNELKTLDISNDNKEVTNNISNIDSNDKVHKRTDNKNKVTKFIAIDCEMVGVGYDGNDHMLARVSLVNKFGDCIYDKFVKAREEVMDYRTSVSGIRREDLINGEEFTKVQKDVAELIRGKILVGHSLKNDLSVLFLSHPKRNIRDTSRYKPFRKITKGNTPSLKRLAKDLLGIDIQHGEHSSVEDARAAMQLYCTVAKDWERALSEKRGTTRRTNRLKISWRY</sequence>
<comment type="caution">
    <text evidence="1">The sequence shown here is derived from an EMBL/GenBank/DDBJ whole genome shotgun (WGS) entry which is preliminary data.</text>
</comment>
<evidence type="ECO:0000313" key="1">
    <source>
        <dbReference type="EMBL" id="KAI8431395.1"/>
    </source>
</evidence>
<organism evidence="1 2">
    <name type="scientific">Choristoneura fumiferana</name>
    <name type="common">Spruce budworm moth</name>
    <name type="synonym">Archips fumiferana</name>
    <dbReference type="NCBI Taxonomy" id="7141"/>
    <lineage>
        <taxon>Eukaryota</taxon>
        <taxon>Metazoa</taxon>
        <taxon>Ecdysozoa</taxon>
        <taxon>Arthropoda</taxon>
        <taxon>Hexapoda</taxon>
        <taxon>Insecta</taxon>
        <taxon>Pterygota</taxon>
        <taxon>Neoptera</taxon>
        <taxon>Endopterygota</taxon>
        <taxon>Lepidoptera</taxon>
        <taxon>Glossata</taxon>
        <taxon>Ditrysia</taxon>
        <taxon>Tortricoidea</taxon>
        <taxon>Tortricidae</taxon>
        <taxon>Tortricinae</taxon>
        <taxon>Choristoneura</taxon>
    </lineage>
</organism>
<proteinExistence type="predicted"/>
<keyword evidence="2" id="KW-1185">Reference proteome</keyword>
<reference evidence="1 2" key="1">
    <citation type="journal article" date="2022" name="Genome Biol. Evol.">
        <title>The Spruce Budworm Genome: Reconstructing the Evolutionary History of Antifreeze Proteins.</title>
        <authorList>
            <person name="Beliveau C."/>
            <person name="Gagne P."/>
            <person name="Picq S."/>
            <person name="Vernygora O."/>
            <person name="Keeling C.I."/>
            <person name="Pinkney K."/>
            <person name="Doucet D."/>
            <person name="Wen F."/>
            <person name="Johnston J.S."/>
            <person name="Maaroufi H."/>
            <person name="Boyle B."/>
            <person name="Laroche J."/>
            <person name="Dewar K."/>
            <person name="Juretic N."/>
            <person name="Blackburn G."/>
            <person name="Nisole A."/>
            <person name="Brunet B."/>
            <person name="Brandao M."/>
            <person name="Lumley L."/>
            <person name="Duan J."/>
            <person name="Quan G."/>
            <person name="Lucarotti C.J."/>
            <person name="Roe A.D."/>
            <person name="Sperling F.A.H."/>
            <person name="Levesque R.C."/>
            <person name="Cusson M."/>
        </authorList>
    </citation>
    <scope>NUCLEOTIDE SEQUENCE [LARGE SCALE GENOMIC DNA]</scope>
    <source>
        <strain evidence="1">Glfc:IPQL:Cfum</strain>
    </source>
</reference>
<gene>
    <name evidence="1" type="ORF">MSG28_015927</name>
</gene>
<dbReference type="Proteomes" id="UP001064048">
    <property type="component" value="Chromosome 30"/>
</dbReference>
<protein>
    <submittedName>
        <fullName evidence="1">Uncharacterized protein</fullName>
    </submittedName>
</protein>
<evidence type="ECO:0000313" key="2">
    <source>
        <dbReference type="Proteomes" id="UP001064048"/>
    </source>
</evidence>
<name>A0ACC0K578_CHOFU</name>